<dbReference type="EMBL" id="JANTQA010000008">
    <property type="protein sequence ID" value="KAJ3451811.1"/>
    <property type="molecule type" value="Genomic_DNA"/>
</dbReference>
<dbReference type="InterPro" id="IPR002347">
    <property type="entry name" value="SDR_fam"/>
</dbReference>
<dbReference type="Proteomes" id="UP001146793">
    <property type="component" value="Unassembled WGS sequence"/>
</dbReference>
<proteinExistence type="inferred from homology"/>
<keyword evidence="2" id="KW-0521">NADP</keyword>
<keyword evidence="3" id="KW-0560">Oxidoreductase</keyword>
<name>A0AAV8AFR5_9EUKA</name>
<evidence type="ECO:0000256" key="2">
    <source>
        <dbReference type="ARBA" id="ARBA00022857"/>
    </source>
</evidence>
<comment type="similarity">
    <text evidence="1 4">Belongs to the short-chain dehydrogenases/reductases (SDR) family.</text>
</comment>
<dbReference type="InterPro" id="IPR045313">
    <property type="entry name" value="CBR1-like"/>
</dbReference>
<evidence type="ECO:0000313" key="6">
    <source>
        <dbReference type="Proteomes" id="UP001146793"/>
    </source>
</evidence>
<dbReference type="CDD" id="cd05324">
    <property type="entry name" value="carb_red_PTCR-like_SDR_c"/>
    <property type="match status" value="1"/>
</dbReference>
<dbReference type="GO" id="GO:0016616">
    <property type="term" value="F:oxidoreductase activity, acting on the CH-OH group of donors, NAD or NADP as acceptor"/>
    <property type="evidence" value="ECO:0007669"/>
    <property type="project" value="InterPro"/>
</dbReference>
<dbReference type="Pfam" id="PF00106">
    <property type="entry name" value="adh_short"/>
    <property type="match status" value="1"/>
</dbReference>
<evidence type="ECO:0000313" key="5">
    <source>
        <dbReference type="EMBL" id="KAJ3451811.1"/>
    </source>
</evidence>
<accession>A0AAV8AFR5</accession>
<gene>
    <name evidence="5" type="ORF">M0812_03566</name>
</gene>
<evidence type="ECO:0000256" key="3">
    <source>
        <dbReference type="ARBA" id="ARBA00023002"/>
    </source>
</evidence>
<dbReference type="PANTHER" id="PTHR43490">
    <property type="entry name" value="(+)-NEOMENTHOL DEHYDROGENASE"/>
    <property type="match status" value="1"/>
</dbReference>
<dbReference type="PRINTS" id="PR00080">
    <property type="entry name" value="SDRFAMILY"/>
</dbReference>
<protein>
    <submittedName>
        <fullName evidence="5">Chain dehydrogenase/reductase</fullName>
    </submittedName>
</protein>
<organism evidence="5 6">
    <name type="scientific">Anaeramoeba flamelloides</name>
    <dbReference type="NCBI Taxonomy" id="1746091"/>
    <lineage>
        <taxon>Eukaryota</taxon>
        <taxon>Metamonada</taxon>
        <taxon>Anaeramoebidae</taxon>
        <taxon>Anaeramoeba</taxon>
    </lineage>
</organism>
<evidence type="ECO:0000256" key="1">
    <source>
        <dbReference type="ARBA" id="ARBA00006484"/>
    </source>
</evidence>
<dbReference type="PANTHER" id="PTHR43490:SF99">
    <property type="entry name" value="SHORT-CHAIN DEHYDROGENASE_REDUCTASE"/>
    <property type="match status" value="1"/>
</dbReference>
<sequence length="237" mass="26345">MENKKIALVTGAQRGIGLEVCKQLAEKEGIHVILSALDLEKGQEAVKQLKKKYSLDLSCMQMDVSNLKSVQFCRDQVLEKFGRLDILVNNAGVHLDQRKSILEIDESVMEKTFSVNFFGDFYTMKTFLPIMQKNDYGRIVNVSSTRGTFSQTCSDIAGCYKLSKYSQNALTRTFASAVTSKNIKINAVCPGWVKTKMGGNSAPVKPSKAIGTIIYLAMLPKKGPTGKFFSGMREMNW</sequence>
<dbReference type="SUPFAM" id="SSF51735">
    <property type="entry name" value="NAD(P)-binding Rossmann-fold domains"/>
    <property type="match status" value="1"/>
</dbReference>
<comment type="caution">
    <text evidence="5">The sequence shown here is derived from an EMBL/GenBank/DDBJ whole genome shotgun (WGS) entry which is preliminary data.</text>
</comment>
<reference evidence="5" key="1">
    <citation type="submission" date="2022-08" db="EMBL/GenBank/DDBJ databases">
        <title>Novel sulphate-reducing endosymbionts in the free-living metamonad Anaeramoeba.</title>
        <authorList>
            <person name="Jerlstrom-Hultqvist J."/>
            <person name="Cepicka I."/>
            <person name="Gallot-Lavallee L."/>
            <person name="Salas-Leiva D."/>
            <person name="Curtis B.A."/>
            <person name="Zahonova K."/>
            <person name="Pipaliya S."/>
            <person name="Dacks J."/>
            <person name="Roger A.J."/>
        </authorList>
    </citation>
    <scope>NUCLEOTIDE SEQUENCE</scope>
    <source>
        <strain evidence="5">Busselton2</strain>
    </source>
</reference>
<evidence type="ECO:0000256" key="4">
    <source>
        <dbReference type="RuleBase" id="RU000363"/>
    </source>
</evidence>
<dbReference type="PRINTS" id="PR00081">
    <property type="entry name" value="GDHRDH"/>
</dbReference>
<dbReference type="Gene3D" id="3.40.50.720">
    <property type="entry name" value="NAD(P)-binding Rossmann-like Domain"/>
    <property type="match status" value="1"/>
</dbReference>
<dbReference type="AlphaFoldDB" id="A0AAV8AFR5"/>
<dbReference type="InterPro" id="IPR036291">
    <property type="entry name" value="NAD(P)-bd_dom_sf"/>
</dbReference>